<dbReference type="SUPFAM" id="SSF47459">
    <property type="entry name" value="HLH, helix-loop-helix DNA-binding domain"/>
    <property type="match status" value="1"/>
</dbReference>
<evidence type="ECO:0000313" key="4">
    <source>
        <dbReference type="Proteomes" id="UP000694560"/>
    </source>
</evidence>
<dbReference type="SMART" id="SM00353">
    <property type="entry name" value="HLH"/>
    <property type="match status" value="1"/>
</dbReference>
<dbReference type="GO" id="GO:0046983">
    <property type="term" value="F:protein dimerization activity"/>
    <property type="evidence" value="ECO:0007669"/>
    <property type="project" value="InterPro"/>
</dbReference>
<reference evidence="3" key="1">
    <citation type="submission" date="2025-08" db="UniProtKB">
        <authorList>
            <consortium name="Ensembl"/>
        </authorList>
    </citation>
    <scope>IDENTIFICATION</scope>
</reference>
<sequence length="183" mass="19421">SPQGSRGPEPQGPAALRGPGGPGALRDPPTPPPEVLEGLLRQRFGPLPQPAAIARLRRGPAGAYEPTGDPAEALERRQAANAKERERIRNLNSGFSQLRTLVPLVPRDRRPSKADILRAAAQYIHLLQGVLQDTGGCQVGTPKLTPTREHPCWGCIVGTPKLTPTPLKYILTVGLGGTLTAHA</sequence>
<feature type="region of interest" description="Disordered" evidence="1">
    <location>
        <begin position="1"/>
        <end position="36"/>
    </location>
</feature>
<evidence type="ECO:0000313" key="3">
    <source>
        <dbReference type="Ensembl" id="ENSMCSP00000019544.1"/>
    </source>
</evidence>
<reference evidence="3" key="2">
    <citation type="submission" date="2025-09" db="UniProtKB">
        <authorList>
            <consortium name="Ensembl"/>
        </authorList>
    </citation>
    <scope>IDENTIFICATION</scope>
</reference>
<protein>
    <submittedName>
        <fullName evidence="3">Folliculogenesis specific bHLH transcription factor</fullName>
    </submittedName>
</protein>
<feature type="domain" description="BHLH" evidence="2">
    <location>
        <begin position="75"/>
        <end position="127"/>
    </location>
</feature>
<dbReference type="Pfam" id="PF00010">
    <property type="entry name" value="HLH"/>
    <property type="match status" value="1"/>
</dbReference>
<accession>A0A8C5UBG2</accession>
<organism evidence="3 4">
    <name type="scientific">Malurus cyaneus samueli</name>
    <dbReference type="NCBI Taxonomy" id="2593467"/>
    <lineage>
        <taxon>Eukaryota</taxon>
        <taxon>Metazoa</taxon>
        <taxon>Chordata</taxon>
        <taxon>Craniata</taxon>
        <taxon>Vertebrata</taxon>
        <taxon>Euteleostomi</taxon>
        <taxon>Archelosauria</taxon>
        <taxon>Archosauria</taxon>
        <taxon>Dinosauria</taxon>
        <taxon>Saurischia</taxon>
        <taxon>Theropoda</taxon>
        <taxon>Coelurosauria</taxon>
        <taxon>Aves</taxon>
        <taxon>Neognathae</taxon>
        <taxon>Neoaves</taxon>
        <taxon>Telluraves</taxon>
        <taxon>Australaves</taxon>
        <taxon>Passeriformes</taxon>
        <taxon>Meliphagoidea</taxon>
        <taxon>Maluridae</taxon>
        <taxon>Malurus</taxon>
    </lineage>
</organism>
<dbReference type="PANTHER" id="PTHR23349">
    <property type="entry name" value="BASIC HELIX-LOOP-HELIX TRANSCRIPTION FACTOR, TWIST"/>
    <property type="match status" value="1"/>
</dbReference>
<dbReference type="AlphaFoldDB" id="A0A8C5UBG2"/>
<evidence type="ECO:0000256" key="1">
    <source>
        <dbReference type="SAM" id="MobiDB-lite"/>
    </source>
</evidence>
<dbReference type="CDD" id="cd11422">
    <property type="entry name" value="bHLH_TS_FIGLA"/>
    <property type="match status" value="1"/>
</dbReference>
<dbReference type="InterPro" id="IPR036638">
    <property type="entry name" value="HLH_DNA-bd_sf"/>
</dbReference>
<dbReference type="GO" id="GO:0032502">
    <property type="term" value="P:developmental process"/>
    <property type="evidence" value="ECO:0007669"/>
    <property type="project" value="TreeGrafter"/>
</dbReference>
<dbReference type="InterPro" id="IPR011598">
    <property type="entry name" value="bHLH_dom"/>
</dbReference>
<dbReference type="GO" id="GO:0000981">
    <property type="term" value="F:DNA-binding transcription factor activity, RNA polymerase II-specific"/>
    <property type="evidence" value="ECO:0007669"/>
    <property type="project" value="TreeGrafter"/>
</dbReference>
<keyword evidence="4" id="KW-1185">Reference proteome</keyword>
<dbReference type="PROSITE" id="PS50888">
    <property type="entry name" value="BHLH"/>
    <property type="match status" value="1"/>
</dbReference>
<proteinExistence type="predicted"/>
<evidence type="ECO:0000259" key="2">
    <source>
        <dbReference type="PROSITE" id="PS50888"/>
    </source>
</evidence>
<name>A0A8C5UBG2_9PASS</name>
<dbReference type="Ensembl" id="ENSMCST00000020036.1">
    <property type="protein sequence ID" value="ENSMCSP00000019544.1"/>
    <property type="gene ID" value="ENSMCSG00000013719.1"/>
</dbReference>
<dbReference type="OrthoDB" id="5976910at2759"/>
<dbReference type="PANTHER" id="PTHR23349:SF57">
    <property type="entry name" value="FACTOR IN THE GERMLINE ALPHA"/>
    <property type="match status" value="1"/>
</dbReference>
<dbReference type="InterPro" id="IPR050283">
    <property type="entry name" value="E-box_TF_Regulators"/>
</dbReference>
<dbReference type="Proteomes" id="UP000694560">
    <property type="component" value="Unplaced"/>
</dbReference>
<dbReference type="Gene3D" id="4.10.280.10">
    <property type="entry name" value="Helix-loop-helix DNA-binding domain"/>
    <property type="match status" value="1"/>
</dbReference>
<dbReference type="GO" id="GO:0000977">
    <property type="term" value="F:RNA polymerase II transcription regulatory region sequence-specific DNA binding"/>
    <property type="evidence" value="ECO:0007669"/>
    <property type="project" value="TreeGrafter"/>
</dbReference>